<proteinExistence type="predicted"/>
<gene>
    <name evidence="1" type="ORF">QJS04_geneDACA014730</name>
</gene>
<reference evidence="1" key="1">
    <citation type="journal article" date="2023" name="Nat. Commun.">
        <title>Diploid and tetraploid genomes of Acorus and the evolution of monocots.</title>
        <authorList>
            <person name="Ma L."/>
            <person name="Liu K.W."/>
            <person name="Li Z."/>
            <person name="Hsiao Y.Y."/>
            <person name="Qi Y."/>
            <person name="Fu T."/>
            <person name="Tang G.D."/>
            <person name="Zhang D."/>
            <person name="Sun W.H."/>
            <person name="Liu D.K."/>
            <person name="Li Y."/>
            <person name="Chen G.Z."/>
            <person name="Liu X.D."/>
            <person name="Liao X.Y."/>
            <person name="Jiang Y.T."/>
            <person name="Yu X."/>
            <person name="Hao Y."/>
            <person name="Huang J."/>
            <person name="Zhao X.W."/>
            <person name="Ke S."/>
            <person name="Chen Y.Y."/>
            <person name="Wu W.L."/>
            <person name="Hsu J.L."/>
            <person name="Lin Y.F."/>
            <person name="Huang M.D."/>
            <person name="Li C.Y."/>
            <person name="Huang L."/>
            <person name="Wang Z.W."/>
            <person name="Zhao X."/>
            <person name="Zhong W.Y."/>
            <person name="Peng D.H."/>
            <person name="Ahmad S."/>
            <person name="Lan S."/>
            <person name="Zhang J.S."/>
            <person name="Tsai W.C."/>
            <person name="Van de Peer Y."/>
            <person name="Liu Z.J."/>
        </authorList>
    </citation>
    <scope>NUCLEOTIDE SEQUENCE</scope>
    <source>
        <strain evidence="1">SCP</strain>
    </source>
</reference>
<keyword evidence="2" id="KW-1185">Reference proteome</keyword>
<dbReference type="AlphaFoldDB" id="A0AAV9A1F4"/>
<accession>A0AAV9A1F4</accession>
<name>A0AAV9A1F4_ACOGR</name>
<organism evidence="1 2">
    <name type="scientific">Acorus gramineus</name>
    <name type="common">Dwarf sweet flag</name>
    <dbReference type="NCBI Taxonomy" id="55184"/>
    <lineage>
        <taxon>Eukaryota</taxon>
        <taxon>Viridiplantae</taxon>
        <taxon>Streptophyta</taxon>
        <taxon>Embryophyta</taxon>
        <taxon>Tracheophyta</taxon>
        <taxon>Spermatophyta</taxon>
        <taxon>Magnoliopsida</taxon>
        <taxon>Liliopsida</taxon>
        <taxon>Acoraceae</taxon>
        <taxon>Acorus</taxon>
    </lineage>
</organism>
<reference evidence="1" key="2">
    <citation type="submission" date="2023-06" db="EMBL/GenBank/DDBJ databases">
        <authorList>
            <person name="Ma L."/>
            <person name="Liu K.-W."/>
            <person name="Li Z."/>
            <person name="Hsiao Y.-Y."/>
            <person name="Qi Y."/>
            <person name="Fu T."/>
            <person name="Tang G."/>
            <person name="Zhang D."/>
            <person name="Sun W.-H."/>
            <person name="Liu D.-K."/>
            <person name="Li Y."/>
            <person name="Chen G.-Z."/>
            <person name="Liu X.-D."/>
            <person name="Liao X.-Y."/>
            <person name="Jiang Y.-T."/>
            <person name="Yu X."/>
            <person name="Hao Y."/>
            <person name="Huang J."/>
            <person name="Zhao X.-W."/>
            <person name="Ke S."/>
            <person name="Chen Y.-Y."/>
            <person name="Wu W.-L."/>
            <person name="Hsu J.-L."/>
            <person name="Lin Y.-F."/>
            <person name="Huang M.-D."/>
            <person name="Li C.-Y."/>
            <person name="Huang L."/>
            <person name="Wang Z.-W."/>
            <person name="Zhao X."/>
            <person name="Zhong W.-Y."/>
            <person name="Peng D.-H."/>
            <person name="Ahmad S."/>
            <person name="Lan S."/>
            <person name="Zhang J.-S."/>
            <person name="Tsai W.-C."/>
            <person name="Van De Peer Y."/>
            <person name="Liu Z.-J."/>
        </authorList>
    </citation>
    <scope>NUCLEOTIDE SEQUENCE</scope>
    <source>
        <strain evidence="1">SCP</strain>
        <tissue evidence="1">Leaves</tissue>
    </source>
</reference>
<evidence type="ECO:0000313" key="2">
    <source>
        <dbReference type="Proteomes" id="UP001179952"/>
    </source>
</evidence>
<sequence>MPDRNYWLCIRRVASYNSFSPYFFSLFFTFLIPSSGNQPLVKECEIFDFFVDIPNYGTGTTSLNITLAASIVL</sequence>
<dbReference type="Proteomes" id="UP001179952">
    <property type="component" value="Unassembled WGS sequence"/>
</dbReference>
<evidence type="ECO:0000313" key="1">
    <source>
        <dbReference type="EMBL" id="KAK1257192.1"/>
    </source>
</evidence>
<protein>
    <submittedName>
        <fullName evidence="1">Uncharacterized protein</fullName>
    </submittedName>
</protein>
<dbReference type="EMBL" id="JAUJYN010000057">
    <property type="protein sequence ID" value="KAK1257192.1"/>
    <property type="molecule type" value="Genomic_DNA"/>
</dbReference>
<comment type="caution">
    <text evidence="1">The sequence shown here is derived from an EMBL/GenBank/DDBJ whole genome shotgun (WGS) entry which is preliminary data.</text>
</comment>